<dbReference type="PANTHER" id="PTHR10357:SF179">
    <property type="entry name" value="NEUTRAL AND BASIC AMINO ACID TRANSPORT PROTEIN RBAT"/>
    <property type="match status" value="1"/>
</dbReference>
<accession>A0A0L1JNT6</accession>
<dbReference type="STRING" id="1317121.ATO11_13440"/>
<evidence type="ECO:0000259" key="2">
    <source>
        <dbReference type="SMART" id="SM00642"/>
    </source>
</evidence>
<proteinExistence type="inferred from homology"/>
<dbReference type="Pfam" id="PF00128">
    <property type="entry name" value="Alpha-amylase"/>
    <property type="match status" value="1"/>
</dbReference>
<dbReference type="Proteomes" id="UP000036938">
    <property type="component" value="Unassembled WGS sequence"/>
</dbReference>
<dbReference type="EMBL" id="AQQZ01000005">
    <property type="protein sequence ID" value="KNG93421.1"/>
    <property type="molecule type" value="Genomic_DNA"/>
</dbReference>
<dbReference type="PATRIC" id="fig|1317121.7.peg.3400"/>
<dbReference type="Gene3D" id="3.20.20.80">
    <property type="entry name" value="Glycosidases"/>
    <property type="match status" value="1"/>
</dbReference>
<name>A0A0L1JNT6_9RHOB</name>
<dbReference type="PANTHER" id="PTHR10357">
    <property type="entry name" value="ALPHA-AMYLASE FAMILY MEMBER"/>
    <property type="match status" value="1"/>
</dbReference>
<keyword evidence="4" id="KW-1185">Reference proteome</keyword>
<dbReference type="SUPFAM" id="SSF51445">
    <property type="entry name" value="(Trans)glycosidases"/>
    <property type="match status" value="1"/>
</dbReference>
<gene>
    <name evidence="3" type="ORF">ATO11_13440</name>
</gene>
<dbReference type="InterPro" id="IPR017853">
    <property type="entry name" value="GH"/>
</dbReference>
<dbReference type="InterPro" id="IPR045857">
    <property type="entry name" value="O16G_dom_2"/>
</dbReference>
<dbReference type="AlphaFoldDB" id="A0A0L1JNT6"/>
<protein>
    <recommendedName>
        <fullName evidence="2">Glycosyl hydrolase family 13 catalytic domain-containing protein</fullName>
    </recommendedName>
</protein>
<reference evidence="3 4" key="1">
    <citation type="journal article" date="2015" name="Int. J. Syst. Evol. Microbiol.">
        <title>Aestuariivita atlantica sp. nov., isolated from deep sea sediment of the Atlantic Ocean.</title>
        <authorList>
            <person name="Li G."/>
            <person name="Lai Q."/>
            <person name="Du Y."/>
            <person name="Liu X."/>
            <person name="Sun F."/>
            <person name="Shao Z."/>
        </authorList>
    </citation>
    <scope>NUCLEOTIDE SEQUENCE [LARGE SCALE GENOMIC DNA]</scope>
    <source>
        <strain evidence="3 4">22II-S11-z3</strain>
    </source>
</reference>
<evidence type="ECO:0000313" key="3">
    <source>
        <dbReference type="EMBL" id="KNG93421.1"/>
    </source>
</evidence>
<dbReference type="InterPro" id="IPR006047">
    <property type="entry name" value="GH13_cat_dom"/>
</dbReference>
<sequence>MTDQRWWHDATGYQIYPRSFADSNGDGIGDIPGIISRLDHLRDLGIGFIWLSPVYASPMADNGYDISDYRAIAPEFGTLDDFDRLVAEARARGIRIVMDLVVNHTSDKHHWFQAALADPSSPEH</sequence>
<evidence type="ECO:0000313" key="4">
    <source>
        <dbReference type="Proteomes" id="UP000036938"/>
    </source>
</evidence>
<comment type="similarity">
    <text evidence="1">Belongs to the glycosyl hydrolase 13 family.</text>
</comment>
<organism evidence="3 4">
    <name type="scientific">Pseudaestuariivita atlantica</name>
    <dbReference type="NCBI Taxonomy" id="1317121"/>
    <lineage>
        <taxon>Bacteria</taxon>
        <taxon>Pseudomonadati</taxon>
        <taxon>Pseudomonadota</taxon>
        <taxon>Alphaproteobacteria</taxon>
        <taxon>Rhodobacterales</taxon>
        <taxon>Paracoccaceae</taxon>
        <taxon>Pseudaestuariivita</taxon>
    </lineage>
</organism>
<feature type="domain" description="Glycosyl hydrolase family 13 catalytic" evidence="2">
    <location>
        <begin position="14"/>
        <end position="124"/>
    </location>
</feature>
<comment type="caution">
    <text evidence="3">The sequence shown here is derived from an EMBL/GenBank/DDBJ whole genome shotgun (WGS) entry which is preliminary data.</text>
</comment>
<dbReference type="GO" id="GO:0004556">
    <property type="term" value="F:alpha-amylase activity"/>
    <property type="evidence" value="ECO:0007669"/>
    <property type="project" value="TreeGrafter"/>
</dbReference>
<dbReference type="Gene3D" id="3.90.400.10">
    <property type="entry name" value="Oligo-1,6-glucosidase, Domain 2"/>
    <property type="match status" value="1"/>
</dbReference>
<evidence type="ECO:0000256" key="1">
    <source>
        <dbReference type="ARBA" id="ARBA00008061"/>
    </source>
</evidence>
<dbReference type="GO" id="GO:0009313">
    <property type="term" value="P:oligosaccharide catabolic process"/>
    <property type="evidence" value="ECO:0007669"/>
    <property type="project" value="TreeGrafter"/>
</dbReference>
<dbReference type="SMART" id="SM00642">
    <property type="entry name" value="Aamy"/>
    <property type="match status" value="1"/>
</dbReference>